<dbReference type="AlphaFoldDB" id="A0A1I0FGK0"/>
<dbReference type="EMBL" id="FOIA01000038">
    <property type="protein sequence ID" value="SET57074.1"/>
    <property type="molecule type" value="Genomic_DNA"/>
</dbReference>
<dbReference type="InterPro" id="IPR016084">
    <property type="entry name" value="Haem_Oase-like_multi-hlx"/>
</dbReference>
<dbReference type="Proteomes" id="UP000199345">
    <property type="component" value="Unassembled WGS sequence"/>
</dbReference>
<dbReference type="OrthoDB" id="6635957at2"/>
<dbReference type="SMART" id="SM01236">
    <property type="entry name" value="Haem_oxygenase_2"/>
    <property type="match status" value="1"/>
</dbReference>
<protein>
    <submittedName>
        <fullName evidence="1">Iron-containing redox enzyme</fullName>
    </submittedName>
</protein>
<name>A0A1I0FGK0_9PROT</name>
<keyword evidence="2" id="KW-1185">Reference proteome</keyword>
<sequence length="564" mass="64141">MFLLSIGQFPRTYLAELLGVNLGWHFSGLNAVGPILVRKGQHCHSSTKDDTCIQYWDRSKLGCELALDAAIKTLAERSNRDRDTFFFRICVGALIITNIWKEWASSADCRTSNCVDAIKTDMIRILCQKAPHAIGYHGNRLIDGAKIDSLLSSENFRPAEILERLANSEFIVPGKPEDSLFYTNLVRWGGPMHLVFSPTELETISAWILTLSSASETHETDAPEISCTDNNPSFDGSTDGMMHLKSEFVRRSKENFSKCSIREIYHYLLNIEQYPEILPYAEQFAYNRLSRSMAALNSHIRPIPSQHYCPEILEYWVSTQHREQVNAYRSLKGEPSITKEAFINSSVQLAPLILIDGAWLQGMLIQNCIHSEYGRILFQILYEETGEGDVTRHHANVYRELLHEMGIKLPAIETREFIQWTRLLDSSFEIPVFWLSVSCFPRHFMPEILGLNLAVELAGVGGPYMQARDTLRHFKLPTLFVDIHLAADNISQGHTAKSLLAIKLYMDQIAAREGPHNLDSTWRRIWSGVRSTLPQPSLPWLISNTISARLRGKKADELPRIFSF</sequence>
<evidence type="ECO:0000313" key="2">
    <source>
        <dbReference type="Proteomes" id="UP000199345"/>
    </source>
</evidence>
<dbReference type="Gene3D" id="1.20.910.10">
    <property type="entry name" value="Heme oxygenase-like"/>
    <property type="match status" value="1"/>
</dbReference>
<organism evidence="1 2">
    <name type="scientific">Nitrosomonas marina</name>
    <dbReference type="NCBI Taxonomy" id="917"/>
    <lineage>
        <taxon>Bacteria</taxon>
        <taxon>Pseudomonadati</taxon>
        <taxon>Pseudomonadota</taxon>
        <taxon>Betaproteobacteria</taxon>
        <taxon>Nitrosomonadales</taxon>
        <taxon>Nitrosomonadaceae</taxon>
        <taxon>Nitrosomonas</taxon>
    </lineage>
</organism>
<dbReference type="Pfam" id="PF14518">
    <property type="entry name" value="Haem_oxygenas_2"/>
    <property type="match status" value="1"/>
</dbReference>
<accession>A0A1I0FGK0</accession>
<gene>
    <name evidence="1" type="ORF">SAMN05216326_1381</name>
</gene>
<reference evidence="2" key="1">
    <citation type="submission" date="2016-10" db="EMBL/GenBank/DDBJ databases">
        <authorList>
            <person name="Varghese N."/>
            <person name="Submissions S."/>
        </authorList>
    </citation>
    <scope>NUCLEOTIDE SEQUENCE [LARGE SCALE GENOMIC DNA]</scope>
    <source>
        <strain evidence="2">Nm71</strain>
    </source>
</reference>
<evidence type="ECO:0000313" key="1">
    <source>
        <dbReference type="EMBL" id="SET57074.1"/>
    </source>
</evidence>
<proteinExistence type="predicted"/>